<protein>
    <submittedName>
        <fullName evidence="3">Uncharacterized protein</fullName>
    </submittedName>
</protein>
<reference evidence="3 4" key="1">
    <citation type="submission" date="2024-09" db="EMBL/GenBank/DDBJ databases">
        <title>Novel species of the genus Pelomonas and Roseateles isolated from streams.</title>
        <authorList>
            <person name="Lu H."/>
        </authorList>
    </citation>
    <scope>NUCLEOTIDE SEQUENCE [LARGE SCALE GENOMIC DNA]</scope>
    <source>
        <strain evidence="3 4">DC23W</strain>
    </source>
</reference>
<evidence type="ECO:0000313" key="3">
    <source>
        <dbReference type="EMBL" id="MFG6413054.1"/>
    </source>
</evidence>
<evidence type="ECO:0000256" key="1">
    <source>
        <dbReference type="SAM" id="Coils"/>
    </source>
</evidence>
<dbReference type="Proteomes" id="UP001606300">
    <property type="component" value="Unassembled WGS sequence"/>
</dbReference>
<feature type="transmembrane region" description="Helical" evidence="2">
    <location>
        <begin position="196"/>
        <end position="221"/>
    </location>
</feature>
<gene>
    <name evidence="3" type="ORF">ACG02S_03995</name>
</gene>
<keyword evidence="2" id="KW-1133">Transmembrane helix</keyword>
<organism evidence="3 4">
    <name type="scientific">Pelomonas dachongensis</name>
    <dbReference type="NCBI Taxonomy" id="3299029"/>
    <lineage>
        <taxon>Bacteria</taxon>
        <taxon>Pseudomonadati</taxon>
        <taxon>Pseudomonadota</taxon>
        <taxon>Betaproteobacteria</taxon>
        <taxon>Burkholderiales</taxon>
        <taxon>Sphaerotilaceae</taxon>
        <taxon>Roseateles</taxon>
    </lineage>
</organism>
<keyword evidence="4" id="KW-1185">Reference proteome</keyword>
<accession>A0ABW7EHW5</accession>
<feature type="transmembrane region" description="Helical" evidence="2">
    <location>
        <begin position="165"/>
        <end position="190"/>
    </location>
</feature>
<evidence type="ECO:0000256" key="2">
    <source>
        <dbReference type="SAM" id="Phobius"/>
    </source>
</evidence>
<sequence>MKLTFDDTFNISAYGGKLFEAAPLKLDYSLDIPDVETATPEGKEVTKLVNAAWTVKMAAWKKDKEKEYKEILKATEKALLETSKKKAPEFLKAAKGDKTLASNKLMQWLSEEAKGANVMIKNALSTFEGVCQKYMLELWAKVAAGIDKKFKTAITKAKVKAVLKIVGLSILIVAAAALTIAGAVLAAVAAPTGVGTIAGLGLAAGGIVTIAKAVAEIYGVYDKTYPDHKKAAKNLRDKVQILSDAFAYEEKKAEKTSRGESLGPKEKIKLMLGNTKGKQKDVLDALKSLSMWTGKMLIDIEKGGQAETKLAAKLDELDDKLKKATDAKQIAEIKKKQQAGVAEITKLFRARENARHYLGRYNAICEEAAKVMSDGEKLTSTKLGTLAGKVEALMSSKEMETFITVGKGSVEFMKGFMKFASM</sequence>
<name>A0ABW7EHW5_9BURK</name>
<keyword evidence="2" id="KW-0812">Transmembrane</keyword>
<comment type="caution">
    <text evidence="3">The sequence shown here is derived from an EMBL/GenBank/DDBJ whole genome shotgun (WGS) entry which is preliminary data.</text>
</comment>
<evidence type="ECO:0000313" key="4">
    <source>
        <dbReference type="Proteomes" id="UP001606300"/>
    </source>
</evidence>
<feature type="coiled-coil region" evidence="1">
    <location>
        <begin position="307"/>
        <end position="334"/>
    </location>
</feature>
<proteinExistence type="predicted"/>
<keyword evidence="2" id="KW-0472">Membrane</keyword>
<dbReference type="RefSeq" id="WP_394469133.1">
    <property type="nucleotide sequence ID" value="NZ_JBIGHY010000001.1"/>
</dbReference>
<keyword evidence="1" id="KW-0175">Coiled coil</keyword>
<dbReference type="EMBL" id="JBIGHY010000001">
    <property type="protein sequence ID" value="MFG6413054.1"/>
    <property type="molecule type" value="Genomic_DNA"/>
</dbReference>